<keyword evidence="3" id="KW-1185">Reference proteome</keyword>
<feature type="chain" id="PRO_5021269769" description="Secreted protein" evidence="1">
    <location>
        <begin position="24"/>
        <end position="85"/>
    </location>
</feature>
<dbReference type="Proteomes" id="UP000316621">
    <property type="component" value="Chromosome 10"/>
</dbReference>
<keyword evidence="1" id="KW-0732">Signal</keyword>
<dbReference type="AlphaFoldDB" id="A0A4Y7LBX6"/>
<evidence type="ECO:0000313" key="2">
    <source>
        <dbReference type="EMBL" id="RZC81791.1"/>
    </source>
</evidence>
<reference evidence="2 3" key="1">
    <citation type="journal article" date="2018" name="Science">
        <title>The opium poppy genome and morphinan production.</title>
        <authorList>
            <person name="Guo L."/>
            <person name="Winzer T."/>
            <person name="Yang X."/>
            <person name="Li Y."/>
            <person name="Ning Z."/>
            <person name="He Z."/>
            <person name="Teodor R."/>
            <person name="Lu Y."/>
            <person name="Bowser T.A."/>
            <person name="Graham I.A."/>
            <person name="Ye K."/>
        </authorList>
    </citation>
    <scope>NUCLEOTIDE SEQUENCE [LARGE SCALE GENOMIC DNA]</scope>
    <source>
        <strain evidence="3">cv. HN1</strain>
        <tissue evidence="2">Leaves</tissue>
    </source>
</reference>
<evidence type="ECO:0008006" key="4">
    <source>
        <dbReference type="Google" id="ProtNLM"/>
    </source>
</evidence>
<organism evidence="2 3">
    <name type="scientific">Papaver somniferum</name>
    <name type="common">Opium poppy</name>
    <dbReference type="NCBI Taxonomy" id="3469"/>
    <lineage>
        <taxon>Eukaryota</taxon>
        <taxon>Viridiplantae</taxon>
        <taxon>Streptophyta</taxon>
        <taxon>Embryophyta</taxon>
        <taxon>Tracheophyta</taxon>
        <taxon>Spermatophyta</taxon>
        <taxon>Magnoliopsida</taxon>
        <taxon>Ranunculales</taxon>
        <taxon>Papaveraceae</taxon>
        <taxon>Papaveroideae</taxon>
        <taxon>Papaver</taxon>
    </lineage>
</organism>
<protein>
    <recommendedName>
        <fullName evidence="4">Secreted protein</fullName>
    </recommendedName>
</protein>
<dbReference type="EMBL" id="CM010724">
    <property type="protein sequence ID" value="RZC81791.1"/>
    <property type="molecule type" value="Genomic_DNA"/>
</dbReference>
<name>A0A4Y7LBX6_PAPSO</name>
<accession>A0A4Y7LBX6</accession>
<evidence type="ECO:0000256" key="1">
    <source>
        <dbReference type="SAM" id="SignalP"/>
    </source>
</evidence>
<sequence length="85" mass="9295">MEIRGSSFFISAIVSTWIGLSTAENGISSRHSWDFNALPCMKMPGKHGNLNEDQGFGAGRSLAIEAMTSSFGSWSYVRKASKSRF</sequence>
<evidence type="ECO:0000313" key="3">
    <source>
        <dbReference type="Proteomes" id="UP000316621"/>
    </source>
</evidence>
<proteinExistence type="predicted"/>
<dbReference type="Gramene" id="RZC81791">
    <property type="protein sequence ID" value="RZC81791"/>
    <property type="gene ID" value="C5167_044370"/>
</dbReference>
<feature type="signal peptide" evidence="1">
    <location>
        <begin position="1"/>
        <end position="23"/>
    </location>
</feature>
<gene>
    <name evidence="2" type="ORF">C5167_044370</name>
</gene>